<dbReference type="Gene3D" id="1.25.40.20">
    <property type="entry name" value="Ankyrin repeat-containing domain"/>
    <property type="match status" value="1"/>
</dbReference>
<keyword evidence="11" id="KW-0407">Ion channel</keyword>
<gene>
    <name evidence="14" type="ORF">ACOF00016_LOCUS3684</name>
</gene>
<sequence>MSRRHIPLPRPDEGGILHATNTGDNLPLEAGDDLSTGFIEEMNSSFTEGADPQTSLTQGTNAVPDIMLLNILCARAKAPKDTDESRMEAQMSWQPVREWLGQHDAEAVRMAAEQRGESGLTALHFACRNVPPLDVIDVFLSIASDTVQWPDSFGWLPIHYACASGSDSSVIHALADAYPESKTTTDRRGRTPLHFALGDKPASPDVIVLLSSSGAAAYPDEIGMLPLHYACAFGASEDILFALTDAYPEAIRARDSRKRTPLHFALSNAGRKTVPAAVRLLLNIDSSIVNSMDKGPLPLRVLAQYAQMVKNEKEDRDEKRESVVRCLEHLLNAEPEPTADFFTALQSLPDWLNQRAVVMKVVQNLLNEKISQRFPTAVLLLDFVFLALVIGFYSRSVAKSLNRRFDDIEGDDSLEFGYVLPLYMGGGYFALRELIQIISLVSLKVFKLWLYDPSNYLNVAFVAIVWGWSIIMHSGAGDRDTFRVGSAISVIILWVKLLAYLRNILLDFAVFIRGVLYVIRRLLAFLVSLGIILLAFAQMFYTVFQQTDACKSDSSDPDYDIVLEQVRCDASTLEPYCTYGNSFLSVYTMLLGQVDDTQFKGSRVGTTLFIIFMFLVVILLANVLIAIVTDSYRVIQDQQAAVVFWTNRLDFVAEMDAIANGPFWRLCGFKKKEAYLESARQQATFGKEAWKQIMDLYEDELEDGLVTFDFWAYTFLRVVAAILIPLWVLVGALTFGWLWPPQVREAVFASTVFASTTDIAKEDEQRRSQIVSLQQEVAEFKENILQELAMDRTHVMQLRSQVAESKADIVHEMRDIKRLVALLFERQADM</sequence>
<comment type="subcellular location">
    <subcellularLocation>
        <location evidence="1">Cell membrane</location>
        <topology evidence="1">Multi-pass membrane protein</topology>
    </subcellularLocation>
</comment>
<evidence type="ECO:0000259" key="13">
    <source>
        <dbReference type="Pfam" id="PF00520"/>
    </source>
</evidence>
<evidence type="ECO:0000256" key="7">
    <source>
        <dbReference type="ARBA" id="ARBA00022837"/>
    </source>
</evidence>
<proteinExistence type="predicted"/>
<keyword evidence="7" id="KW-0106">Calcium</keyword>
<dbReference type="PANTHER" id="PTHR10582:SF2">
    <property type="entry name" value="INACTIVE"/>
    <property type="match status" value="1"/>
</dbReference>
<name>A0A7S3L0Q8_9STRA</name>
<dbReference type="InterPro" id="IPR036770">
    <property type="entry name" value="Ankyrin_rpt-contain_sf"/>
</dbReference>
<evidence type="ECO:0000256" key="8">
    <source>
        <dbReference type="ARBA" id="ARBA00022989"/>
    </source>
</evidence>
<feature type="domain" description="Ion transport" evidence="13">
    <location>
        <begin position="445"/>
        <end position="639"/>
    </location>
</feature>
<feature type="transmembrane region" description="Helical" evidence="12">
    <location>
        <begin position="608"/>
        <end position="628"/>
    </location>
</feature>
<reference evidence="14" key="1">
    <citation type="submission" date="2021-01" db="EMBL/GenBank/DDBJ databases">
        <authorList>
            <person name="Corre E."/>
            <person name="Pelletier E."/>
            <person name="Niang G."/>
            <person name="Scheremetjew M."/>
            <person name="Finn R."/>
            <person name="Kale V."/>
            <person name="Holt S."/>
            <person name="Cochrane G."/>
            <person name="Meng A."/>
            <person name="Brown T."/>
            <person name="Cohen L."/>
        </authorList>
    </citation>
    <scope>NUCLEOTIDE SEQUENCE</scope>
    <source>
        <strain evidence="14">CCMP127</strain>
    </source>
</reference>
<dbReference type="Pfam" id="PF12796">
    <property type="entry name" value="Ank_2"/>
    <property type="match status" value="1"/>
</dbReference>
<feature type="transmembrane region" description="Helical" evidence="12">
    <location>
        <begin position="522"/>
        <end position="544"/>
    </location>
</feature>
<keyword evidence="8 12" id="KW-1133">Transmembrane helix</keyword>
<evidence type="ECO:0000256" key="6">
    <source>
        <dbReference type="ARBA" id="ARBA00022737"/>
    </source>
</evidence>
<keyword evidence="10 12" id="KW-0472">Membrane</keyword>
<dbReference type="GO" id="GO:0005216">
    <property type="term" value="F:monoatomic ion channel activity"/>
    <property type="evidence" value="ECO:0007669"/>
    <property type="project" value="InterPro"/>
</dbReference>
<feature type="transmembrane region" description="Helical" evidence="12">
    <location>
        <begin position="377"/>
        <end position="396"/>
    </location>
</feature>
<dbReference type="SMART" id="SM00248">
    <property type="entry name" value="ANK"/>
    <property type="match status" value="5"/>
</dbReference>
<evidence type="ECO:0000256" key="2">
    <source>
        <dbReference type="ARBA" id="ARBA00022448"/>
    </source>
</evidence>
<dbReference type="EMBL" id="HBIM01004310">
    <property type="protein sequence ID" value="CAE0405691.1"/>
    <property type="molecule type" value="Transcribed_RNA"/>
</dbReference>
<keyword evidence="6" id="KW-0677">Repeat</keyword>
<keyword evidence="9" id="KW-0406">Ion transport</keyword>
<evidence type="ECO:0000256" key="4">
    <source>
        <dbReference type="ARBA" id="ARBA00022568"/>
    </source>
</evidence>
<dbReference type="Gene3D" id="1.10.287.70">
    <property type="match status" value="1"/>
</dbReference>
<keyword evidence="3" id="KW-1003">Cell membrane</keyword>
<protein>
    <recommendedName>
        <fullName evidence="13">Ion transport domain-containing protein</fullName>
    </recommendedName>
</protein>
<keyword evidence="5 12" id="KW-0812">Transmembrane</keyword>
<dbReference type="GO" id="GO:0098703">
    <property type="term" value="P:calcium ion import across plasma membrane"/>
    <property type="evidence" value="ECO:0007669"/>
    <property type="project" value="TreeGrafter"/>
</dbReference>
<evidence type="ECO:0000256" key="11">
    <source>
        <dbReference type="ARBA" id="ARBA00023303"/>
    </source>
</evidence>
<evidence type="ECO:0000256" key="1">
    <source>
        <dbReference type="ARBA" id="ARBA00004651"/>
    </source>
</evidence>
<dbReference type="AlphaFoldDB" id="A0A7S3L0Q8"/>
<feature type="transmembrane region" description="Helical" evidence="12">
    <location>
        <begin position="718"/>
        <end position="739"/>
    </location>
</feature>
<evidence type="ECO:0000256" key="10">
    <source>
        <dbReference type="ARBA" id="ARBA00023136"/>
    </source>
</evidence>
<dbReference type="InterPro" id="IPR024862">
    <property type="entry name" value="TRPV"/>
</dbReference>
<evidence type="ECO:0000256" key="3">
    <source>
        <dbReference type="ARBA" id="ARBA00022475"/>
    </source>
</evidence>
<evidence type="ECO:0000256" key="5">
    <source>
        <dbReference type="ARBA" id="ARBA00022692"/>
    </source>
</evidence>
<dbReference type="Pfam" id="PF00520">
    <property type="entry name" value="Ion_trans"/>
    <property type="match status" value="1"/>
</dbReference>
<keyword evidence="2" id="KW-0813">Transport</keyword>
<dbReference type="SUPFAM" id="SSF48403">
    <property type="entry name" value="Ankyrin repeat"/>
    <property type="match status" value="1"/>
</dbReference>
<feature type="transmembrane region" description="Helical" evidence="12">
    <location>
        <begin position="482"/>
        <end position="501"/>
    </location>
</feature>
<dbReference type="InterPro" id="IPR002110">
    <property type="entry name" value="Ankyrin_rpt"/>
</dbReference>
<dbReference type="PANTHER" id="PTHR10582">
    <property type="entry name" value="TRANSIENT RECEPTOR POTENTIAL ION CHANNEL PROTEIN"/>
    <property type="match status" value="1"/>
</dbReference>
<keyword evidence="4" id="KW-0109">Calcium transport</keyword>
<evidence type="ECO:0000256" key="9">
    <source>
        <dbReference type="ARBA" id="ARBA00023065"/>
    </source>
</evidence>
<dbReference type="InterPro" id="IPR005821">
    <property type="entry name" value="Ion_trans_dom"/>
</dbReference>
<dbReference type="GO" id="GO:0005886">
    <property type="term" value="C:plasma membrane"/>
    <property type="evidence" value="ECO:0007669"/>
    <property type="project" value="UniProtKB-SubCell"/>
</dbReference>
<evidence type="ECO:0000313" key="14">
    <source>
        <dbReference type="EMBL" id="CAE0405691.1"/>
    </source>
</evidence>
<feature type="transmembrane region" description="Helical" evidence="12">
    <location>
        <begin position="456"/>
        <end position="476"/>
    </location>
</feature>
<accession>A0A7S3L0Q8</accession>
<organism evidence="14">
    <name type="scientific">Amphora coffeiformis</name>
    <dbReference type="NCBI Taxonomy" id="265554"/>
    <lineage>
        <taxon>Eukaryota</taxon>
        <taxon>Sar</taxon>
        <taxon>Stramenopiles</taxon>
        <taxon>Ochrophyta</taxon>
        <taxon>Bacillariophyta</taxon>
        <taxon>Bacillariophyceae</taxon>
        <taxon>Bacillariophycidae</taxon>
        <taxon>Thalassiophysales</taxon>
        <taxon>Catenulaceae</taxon>
        <taxon>Amphora</taxon>
    </lineage>
</organism>
<evidence type="ECO:0000256" key="12">
    <source>
        <dbReference type="SAM" id="Phobius"/>
    </source>
</evidence>